<comment type="caution">
    <text evidence="13">The sequence shown here is derived from an EMBL/GenBank/DDBJ whole genome shotgun (WGS) entry which is preliminary data.</text>
</comment>
<sequence>MLTDELKKTIQDAYRQFLDVKQLKARYGQRLMIAHIARTLGGIKRNQEHQRGGGDHLCVVEAGTGTGKTLAYALAAVPIAKACDKTLVISTATVALQEQIIYRDLPDVLINSGLHFSISLSKGRRRYICLSKLDQLLSGADAKVLPLYIDEHMAAPDAESLSLYTDFAQQMATGQWAGDRDDWKTVIADDKWARVTTDHAQCTGRRCSHVKQCSFFKARESLTQADVIVANHDLVLADLALGGGAILPPPEECIYVFDEAHHLPDKVINHFSASFRLAATERWMEQIERALSTMIALPAMDNSIRGELESLLSQMIAVRRGLLPLRPVLEELLETAQERQGVKSLRFADGIVPAALGDHAKSLLAGFSEVIKQAETIVDSLQEGMDNNELSGNREANEQWLATVSMARFRAESAAALWRSYASDASKEKPPNARWLALVETGQGLFDVELNASPILAANALRSALWSRCYGAVLTSATLTALGSFDRFSMRAGLNTDASFEVVPSPFRHAEAAELYIPAMDCDAGNAEAHTAAIIEMLPDLLDADAGSLVLFSSRKQLRAVREGLPKAWLERILAQDDLPKHEILTRHRQCLDEGKGSVIFGLASFAEGVDLPGKYCTHVVIAKIPFAVPEDPVEEALAEWISRNKGNPFMDITVPDAAVRLIQASGRLLRNEADTGRITILDRRMVSRHYGRKMLASMPPYQQIIE</sequence>
<dbReference type="EC" id="5.6.2.3" evidence="11"/>
<accession>A0ABP7X0U0</accession>
<keyword evidence="3 11" id="KW-0547">Nucleotide-binding</keyword>
<keyword evidence="6 11" id="KW-0067">ATP-binding</keyword>
<keyword evidence="1 11" id="KW-0004">4Fe-4S</keyword>
<keyword evidence="2 11" id="KW-0479">Metal-binding</keyword>
<name>A0ABP7X0U0_9GAMM</name>
<dbReference type="HAMAP" id="MF_02205">
    <property type="entry name" value="DinG_proteobact"/>
    <property type="match status" value="1"/>
</dbReference>
<dbReference type="SMART" id="SM00491">
    <property type="entry name" value="HELICc2"/>
    <property type="match status" value="1"/>
</dbReference>
<keyword evidence="10 11" id="KW-0413">Isomerase</keyword>
<feature type="binding site" evidence="11">
    <location>
        <position position="129"/>
    </location>
    <ligand>
        <name>[4Fe-4S] cluster</name>
        <dbReference type="ChEBI" id="CHEBI:49883"/>
    </ligand>
</feature>
<dbReference type="Pfam" id="PF06733">
    <property type="entry name" value="DEAD_2"/>
    <property type="match status" value="1"/>
</dbReference>
<dbReference type="GO" id="GO:0004386">
    <property type="term" value="F:helicase activity"/>
    <property type="evidence" value="ECO:0007669"/>
    <property type="project" value="UniProtKB-KW"/>
</dbReference>
<keyword evidence="9 11" id="KW-0238">DNA-binding</keyword>
<dbReference type="Gene3D" id="3.40.50.300">
    <property type="entry name" value="P-loop containing nucleotide triphosphate hydrolases"/>
    <property type="match status" value="2"/>
</dbReference>
<evidence type="ECO:0000256" key="5">
    <source>
        <dbReference type="ARBA" id="ARBA00022806"/>
    </source>
</evidence>
<evidence type="ECO:0000313" key="13">
    <source>
        <dbReference type="EMBL" id="GAA4101307.1"/>
    </source>
</evidence>
<feature type="domain" description="Helicase ATP-binding" evidence="12">
    <location>
        <begin position="15"/>
        <end position="329"/>
    </location>
</feature>
<evidence type="ECO:0000256" key="4">
    <source>
        <dbReference type="ARBA" id="ARBA00022801"/>
    </source>
</evidence>
<reference evidence="14" key="1">
    <citation type="journal article" date="2019" name="Int. J. Syst. Evol. Microbiol.">
        <title>The Global Catalogue of Microorganisms (GCM) 10K type strain sequencing project: providing services to taxonomists for standard genome sequencing and annotation.</title>
        <authorList>
            <consortium name="The Broad Institute Genomics Platform"/>
            <consortium name="The Broad Institute Genome Sequencing Center for Infectious Disease"/>
            <person name="Wu L."/>
            <person name="Ma J."/>
        </authorList>
    </citation>
    <scope>NUCLEOTIDE SEQUENCE [LARGE SCALE GENOMIC DNA]</scope>
    <source>
        <strain evidence="14">JCM 17304</strain>
    </source>
</reference>
<evidence type="ECO:0000256" key="10">
    <source>
        <dbReference type="ARBA" id="ARBA00023235"/>
    </source>
</evidence>
<gene>
    <name evidence="11 13" type="primary">dinG</name>
    <name evidence="13" type="ORF">GCM10022414_28600</name>
</gene>
<evidence type="ECO:0000256" key="2">
    <source>
        <dbReference type="ARBA" id="ARBA00022723"/>
    </source>
</evidence>
<organism evidence="13 14">
    <name type="scientific">Zhongshania borealis</name>
    <dbReference type="NCBI Taxonomy" id="889488"/>
    <lineage>
        <taxon>Bacteria</taxon>
        <taxon>Pseudomonadati</taxon>
        <taxon>Pseudomonadota</taxon>
        <taxon>Gammaproteobacteria</taxon>
        <taxon>Cellvibrionales</taxon>
        <taxon>Spongiibacteraceae</taxon>
        <taxon>Zhongshania</taxon>
    </lineage>
</organism>
<dbReference type="InterPro" id="IPR045028">
    <property type="entry name" value="DinG/Rad3-like"/>
</dbReference>
<dbReference type="PANTHER" id="PTHR11472">
    <property type="entry name" value="DNA REPAIR DEAD HELICASE RAD3/XP-D SUBFAMILY MEMBER"/>
    <property type="match status" value="1"/>
</dbReference>
<evidence type="ECO:0000256" key="9">
    <source>
        <dbReference type="ARBA" id="ARBA00023125"/>
    </source>
</evidence>
<feature type="binding site" evidence="11">
    <location>
        <position position="202"/>
    </location>
    <ligand>
        <name>[4Fe-4S] cluster</name>
        <dbReference type="ChEBI" id="CHEBI:49883"/>
    </ligand>
</feature>
<evidence type="ECO:0000256" key="11">
    <source>
        <dbReference type="HAMAP-Rule" id="MF_02205"/>
    </source>
</evidence>
<dbReference type="InterPro" id="IPR010614">
    <property type="entry name" value="RAD3-like_helicase_DEAD"/>
</dbReference>
<dbReference type="InterPro" id="IPR006555">
    <property type="entry name" value="ATP-dep_Helicase_C"/>
</dbReference>
<proteinExistence type="inferred from homology"/>
<evidence type="ECO:0000313" key="14">
    <source>
        <dbReference type="Proteomes" id="UP001500392"/>
    </source>
</evidence>
<dbReference type="InterPro" id="IPR039000">
    <property type="entry name" value="DinG_proteobact"/>
</dbReference>
<comment type="similarity">
    <text evidence="11">Belongs to the helicase family. DinG subfamily. Type 1 sub-subfamily.</text>
</comment>
<evidence type="ECO:0000256" key="8">
    <source>
        <dbReference type="ARBA" id="ARBA00023014"/>
    </source>
</evidence>
<dbReference type="RefSeq" id="WP_344937266.1">
    <property type="nucleotide sequence ID" value="NZ_BAABDM010000006.1"/>
</dbReference>
<evidence type="ECO:0000256" key="1">
    <source>
        <dbReference type="ARBA" id="ARBA00022485"/>
    </source>
</evidence>
<evidence type="ECO:0000259" key="12">
    <source>
        <dbReference type="PROSITE" id="PS51193"/>
    </source>
</evidence>
<dbReference type="InterPro" id="IPR014013">
    <property type="entry name" value="Helic_SF1/SF2_ATP-bd_DinG/Rad3"/>
</dbReference>
<dbReference type="NCBIfam" id="NF008729">
    <property type="entry name" value="PRK11747.1"/>
    <property type="match status" value="1"/>
</dbReference>
<dbReference type="PROSITE" id="PS51193">
    <property type="entry name" value="HELICASE_ATP_BIND_2"/>
    <property type="match status" value="1"/>
</dbReference>
<evidence type="ECO:0000256" key="7">
    <source>
        <dbReference type="ARBA" id="ARBA00023004"/>
    </source>
</evidence>
<comment type="function">
    <text evidence="11">DNA-dependent ATPase and 5'-3' DNA helicase. Unwinds D-loops, R-loops, forked DNA and G-quadruplex DNA.</text>
</comment>
<feature type="binding site" evidence="11">
    <location>
        <position position="213"/>
    </location>
    <ligand>
        <name>[4Fe-4S] cluster</name>
        <dbReference type="ChEBI" id="CHEBI:49883"/>
    </ligand>
</feature>
<keyword evidence="14" id="KW-1185">Reference proteome</keyword>
<protein>
    <recommendedName>
        <fullName evidence="11">ATP-dependent DNA helicase DinG</fullName>
        <ecNumber evidence="11">5.6.2.3</ecNumber>
    </recommendedName>
    <alternativeName>
        <fullName evidence="11">DNA 5'-3' helicase DinG</fullName>
    </alternativeName>
</protein>
<dbReference type="Pfam" id="PF13307">
    <property type="entry name" value="Helicase_C_2"/>
    <property type="match status" value="1"/>
</dbReference>
<keyword evidence="7 11" id="KW-0408">Iron</keyword>
<keyword evidence="4 11" id="KW-0378">Hydrolase</keyword>
<feature type="binding site" evidence="11">
    <location>
        <position position="207"/>
    </location>
    <ligand>
        <name>[4Fe-4S] cluster</name>
        <dbReference type="ChEBI" id="CHEBI:49883"/>
    </ligand>
</feature>
<dbReference type="SUPFAM" id="SSF52540">
    <property type="entry name" value="P-loop containing nucleoside triphosphate hydrolases"/>
    <property type="match status" value="1"/>
</dbReference>
<comment type="cofactor">
    <cofactor evidence="11">
        <name>[4Fe-4S] cluster</name>
        <dbReference type="ChEBI" id="CHEBI:49883"/>
    </cofactor>
    <text evidence="11">Binds 1 [4Fe-4S] cluster.</text>
</comment>
<keyword evidence="5 11" id="KW-0347">Helicase</keyword>
<dbReference type="PANTHER" id="PTHR11472:SF59">
    <property type="entry name" value="ATP-DEPENDENT DNA HELICASE DING"/>
    <property type="match status" value="1"/>
</dbReference>
<dbReference type="InterPro" id="IPR027417">
    <property type="entry name" value="P-loop_NTPase"/>
</dbReference>
<evidence type="ECO:0000256" key="3">
    <source>
        <dbReference type="ARBA" id="ARBA00022741"/>
    </source>
</evidence>
<evidence type="ECO:0000256" key="6">
    <source>
        <dbReference type="ARBA" id="ARBA00022840"/>
    </source>
</evidence>
<comment type="catalytic activity">
    <reaction evidence="11">
        <text>ATP + H2O = ADP + phosphate + H(+)</text>
        <dbReference type="Rhea" id="RHEA:13065"/>
        <dbReference type="ChEBI" id="CHEBI:15377"/>
        <dbReference type="ChEBI" id="CHEBI:15378"/>
        <dbReference type="ChEBI" id="CHEBI:30616"/>
        <dbReference type="ChEBI" id="CHEBI:43474"/>
        <dbReference type="ChEBI" id="CHEBI:456216"/>
        <dbReference type="EC" id="5.6.2.3"/>
    </reaction>
</comment>
<dbReference type="Proteomes" id="UP001500392">
    <property type="component" value="Unassembled WGS sequence"/>
</dbReference>
<dbReference type="EMBL" id="BAABDM010000006">
    <property type="protein sequence ID" value="GAA4101307.1"/>
    <property type="molecule type" value="Genomic_DNA"/>
</dbReference>
<keyword evidence="8 11" id="KW-0411">Iron-sulfur</keyword>